<dbReference type="Proteomes" id="UP001054252">
    <property type="component" value="Unassembled WGS sequence"/>
</dbReference>
<name>A0AAV5KAE8_9ROSI</name>
<protein>
    <recommendedName>
        <fullName evidence="3">Methionyl-tRNA synthetase</fullName>
    </recommendedName>
</protein>
<comment type="caution">
    <text evidence="1">The sequence shown here is derived from an EMBL/GenBank/DDBJ whole genome shotgun (WGS) entry which is preliminary data.</text>
</comment>
<reference evidence="1 2" key="1">
    <citation type="journal article" date="2021" name="Commun. Biol.">
        <title>The genome of Shorea leprosula (Dipterocarpaceae) highlights the ecological relevance of drought in aseasonal tropical rainforests.</title>
        <authorList>
            <person name="Ng K.K.S."/>
            <person name="Kobayashi M.J."/>
            <person name="Fawcett J.A."/>
            <person name="Hatakeyama M."/>
            <person name="Paape T."/>
            <person name="Ng C.H."/>
            <person name="Ang C.C."/>
            <person name="Tnah L.H."/>
            <person name="Lee C.T."/>
            <person name="Nishiyama T."/>
            <person name="Sese J."/>
            <person name="O'Brien M.J."/>
            <person name="Copetti D."/>
            <person name="Mohd Noor M.I."/>
            <person name="Ong R.C."/>
            <person name="Putra M."/>
            <person name="Sireger I.Z."/>
            <person name="Indrioko S."/>
            <person name="Kosugi Y."/>
            <person name="Izuno A."/>
            <person name="Isagi Y."/>
            <person name="Lee S.L."/>
            <person name="Shimizu K.K."/>
        </authorList>
    </citation>
    <scope>NUCLEOTIDE SEQUENCE [LARGE SCALE GENOMIC DNA]</scope>
    <source>
        <strain evidence="1">214</strain>
    </source>
</reference>
<dbReference type="AlphaFoldDB" id="A0AAV5KAE8"/>
<dbReference type="PANTHER" id="PTHR33320:SF30">
    <property type="entry name" value="OS04G0606200 PROTEIN"/>
    <property type="match status" value="1"/>
</dbReference>
<dbReference type="PANTHER" id="PTHR33320">
    <property type="entry name" value="METHIONYL-TRNA SYNTHETASE"/>
    <property type="match status" value="1"/>
</dbReference>
<sequence length="63" mass="7036">MCLASEEKELGRQQASGACPYCGGNVEALDVESKRMFCFIPICFIVKRKYICTLCAKRLVLNS</sequence>
<organism evidence="1 2">
    <name type="scientific">Rubroshorea leprosula</name>
    <dbReference type="NCBI Taxonomy" id="152421"/>
    <lineage>
        <taxon>Eukaryota</taxon>
        <taxon>Viridiplantae</taxon>
        <taxon>Streptophyta</taxon>
        <taxon>Embryophyta</taxon>
        <taxon>Tracheophyta</taxon>
        <taxon>Spermatophyta</taxon>
        <taxon>Magnoliopsida</taxon>
        <taxon>eudicotyledons</taxon>
        <taxon>Gunneridae</taxon>
        <taxon>Pentapetalae</taxon>
        <taxon>rosids</taxon>
        <taxon>malvids</taxon>
        <taxon>Malvales</taxon>
        <taxon>Dipterocarpaceae</taxon>
        <taxon>Rubroshorea</taxon>
    </lineage>
</organism>
<keyword evidence="2" id="KW-1185">Reference proteome</keyword>
<evidence type="ECO:0000313" key="2">
    <source>
        <dbReference type="Proteomes" id="UP001054252"/>
    </source>
</evidence>
<evidence type="ECO:0000313" key="1">
    <source>
        <dbReference type="EMBL" id="GKV20365.1"/>
    </source>
</evidence>
<proteinExistence type="predicted"/>
<evidence type="ECO:0008006" key="3">
    <source>
        <dbReference type="Google" id="ProtNLM"/>
    </source>
</evidence>
<dbReference type="EMBL" id="BPVZ01000055">
    <property type="protein sequence ID" value="GKV20365.1"/>
    <property type="molecule type" value="Genomic_DNA"/>
</dbReference>
<accession>A0AAV5KAE8</accession>
<gene>
    <name evidence="1" type="ORF">SLEP1_g30502</name>
</gene>